<dbReference type="EMBL" id="JAMDLW010000008">
    <property type="protein sequence ID" value="MCY9519480.1"/>
    <property type="molecule type" value="Genomic_DNA"/>
</dbReference>
<dbReference type="InterPro" id="IPR015910">
    <property type="entry name" value="I/U_nuclsd_hydro_CS"/>
</dbReference>
<dbReference type="Gene3D" id="3.90.245.10">
    <property type="entry name" value="Ribonucleoside hydrolase-like"/>
    <property type="match status" value="1"/>
</dbReference>
<comment type="caution">
    <text evidence="4">The sequence shown here is derived from an EMBL/GenBank/DDBJ whole genome shotgun (WGS) entry which is preliminary data.</text>
</comment>
<evidence type="ECO:0000259" key="3">
    <source>
        <dbReference type="Pfam" id="PF01156"/>
    </source>
</evidence>
<dbReference type="InterPro" id="IPR023186">
    <property type="entry name" value="IUNH"/>
</dbReference>
<evidence type="ECO:0000313" key="4">
    <source>
        <dbReference type="EMBL" id="MCY9519480.1"/>
    </source>
</evidence>
<proteinExistence type="predicted"/>
<keyword evidence="2 4" id="KW-0326">Glycosidase</keyword>
<dbReference type="GO" id="GO:0016798">
    <property type="term" value="F:hydrolase activity, acting on glycosyl bonds"/>
    <property type="evidence" value="ECO:0007669"/>
    <property type="project" value="UniProtKB-KW"/>
</dbReference>
<evidence type="ECO:0000256" key="1">
    <source>
        <dbReference type="ARBA" id="ARBA00022801"/>
    </source>
</evidence>
<gene>
    <name evidence="4" type="primary">rihC</name>
    <name evidence="4" type="ORF">M5X09_07255</name>
</gene>
<evidence type="ECO:0000256" key="2">
    <source>
        <dbReference type="ARBA" id="ARBA00023295"/>
    </source>
</evidence>
<dbReference type="PANTHER" id="PTHR12304:SF15">
    <property type="entry name" value="NON-SPECIFIC RIBONUCLEOSIDE HYDROLASE RIHC"/>
    <property type="match status" value="1"/>
</dbReference>
<feature type="domain" description="Inosine/uridine-preferring nucleoside hydrolase" evidence="3">
    <location>
        <begin position="9"/>
        <end position="299"/>
    </location>
</feature>
<dbReference type="PROSITE" id="PS01247">
    <property type="entry name" value="IUNH"/>
    <property type="match status" value="1"/>
</dbReference>
<dbReference type="Proteomes" id="UP001207626">
    <property type="component" value="Unassembled WGS sequence"/>
</dbReference>
<dbReference type="NCBIfam" id="NF008036">
    <property type="entry name" value="PRK10768.1"/>
    <property type="match status" value="1"/>
</dbReference>
<reference evidence="4 5" key="1">
    <citation type="submission" date="2022-05" db="EMBL/GenBank/DDBJ databases">
        <title>Genome Sequencing of Bee-Associated Microbes.</title>
        <authorList>
            <person name="Dunlap C."/>
        </authorList>
    </citation>
    <scope>NUCLEOTIDE SEQUENCE [LARGE SCALE GENOMIC DNA]</scope>
    <source>
        <strain evidence="4 5">NRRL NRS-1438</strain>
    </source>
</reference>
<dbReference type="InterPro" id="IPR036452">
    <property type="entry name" value="Ribo_hydro-like"/>
</dbReference>
<name>A0ABT4DRU2_9BACL</name>
<dbReference type="SUPFAM" id="SSF53590">
    <property type="entry name" value="Nucleoside hydrolase"/>
    <property type="match status" value="1"/>
</dbReference>
<dbReference type="Pfam" id="PF01156">
    <property type="entry name" value="IU_nuc_hydro"/>
    <property type="match status" value="1"/>
</dbReference>
<dbReference type="EC" id="3.2.2.-" evidence="4"/>
<evidence type="ECO:0000313" key="5">
    <source>
        <dbReference type="Proteomes" id="UP001207626"/>
    </source>
</evidence>
<dbReference type="InterPro" id="IPR001910">
    <property type="entry name" value="Inosine/uridine_hydrolase_dom"/>
</dbReference>
<protein>
    <submittedName>
        <fullName evidence="4">Ribonucleoside hydrolase RihC</fullName>
        <ecNumber evidence="4">3.2.2.-</ecNumber>
    </submittedName>
</protein>
<dbReference type="RefSeq" id="WP_087434727.1">
    <property type="nucleotide sequence ID" value="NZ_JAMDLV010000015.1"/>
</dbReference>
<keyword evidence="5" id="KW-1185">Reference proteome</keyword>
<sequence>MTNLKKTPIILDTDPGIDDAVAIAAALFHERIDVKLMTTVAGNVGLDKTTNNALKLLQFFGKDIPVARGVSKPLVRPAEDSSHIHGESGMDGYEFDAPVQDPLTQHAVEAMRDVILNSPVPITIVPIGPLTNVALLLTLYPDCASNIERIVLMGGSASRGNHTPNAEYNIYADPEAAKIVFNAGLPLVMVGLDVTSQATLTTENVETIRDMNKTGNMLYSMFQHYRGGSLKAGGLKMHDLCAIAYLVNPALFETQDCFVDIETAGLYTAGTTVVDIRNRLAKPSNVTVCLDIDVPAFREWALEVLRNAI</sequence>
<accession>A0ABT4DRU2</accession>
<dbReference type="CDD" id="cd02651">
    <property type="entry name" value="nuc_hydro_IU_UC_XIUA"/>
    <property type="match status" value="1"/>
</dbReference>
<dbReference type="PANTHER" id="PTHR12304">
    <property type="entry name" value="INOSINE-URIDINE PREFERRING NUCLEOSIDE HYDROLASE"/>
    <property type="match status" value="1"/>
</dbReference>
<organism evidence="4 5">
    <name type="scientific">Paenibacillus apiarius</name>
    <dbReference type="NCBI Taxonomy" id="46240"/>
    <lineage>
        <taxon>Bacteria</taxon>
        <taxon>Bacillati</taxon>
        <taxon>Bacillota</taxon>
        <taxon>Bacilli</taxon>
        <taxon>Bacillales</taxon>
        <taxon>Paenibacillaceae</taxon>
        <taxon>Paenibacillus</taxon>
    </lineage>
</organism>
<keyword evidence="1 4" id="KW-0378">Hydrolase</keyword>